<dbReference type="SUPFAM" id="SSF49879">
    <property type="entry name" value="SMAD/FHA domain"/>
    <property type="match status" value="1"/>
</dbReference>
<dbReference type="Gene3D" id="2.60.200.20">
    <property type="match status" value="1"/>
</dbReference>
<dbReference type="InterPro" id="IPR008984">
    <property type="entry name" value="SMAD_FHA_dom_sf"/>
</dbReference>
<feature type="region of interest" description="Disordered" evidence="1">
    <location>
        <begin position="1"/>
        <end position="21"/>
    </location>
</feature>
<organism evidence="4 5">
    <name type="scientific">Luteimonas gilva</name>
    <dbReference type="NCBI Taxonomy" id="2572684"/>
    <lineage>
        <taxon>Bacteria</taxon>
        <taxon>Pseudomonadati</taxon>
        <taxon>Pseudomonadota</taxon>
        <taxon>Gammaproteobacteria</taxon>
        <taxon>Lysobacterales</taxon>
        <taxon>Lysobacteraceae</taxon>
        <taxon>Luteimonas</taxon>
    </lineage>
</organism>
<reference evidence="4 5" key="1">
    <citation type="submission" date="2019-04" db="EMBL/GenBank/DDBJ databases">
        <title>Reference strain of H23.</title>
        <authorList>
            <person name="Luo X."/>
        </authorList>
    </citation>
    <scope>NUCLEOTIDE SEQUENCE [LARGE SCALE GENOMIC DNA]</scope>
    <source>
        <strain evidence="4 5">H23</strain>
    </source>
</reference>
<feature type="compositionally biased region" description="Low complexity" evidence="1">
    <location>
        <begin position="410"/>
        <end position="438"/>
    </location>
</feature>
<feature type="compositionally biased region" description="Polar residues" evidence="1">
    <location>
        <begin position="7"/>
        <end position="16"/>
    </location>
</feature>
<evidence type="ECO:0000256" key="2">
    <source>
        <dbReference type="SAM" id="Phobius"/>
    </source>
</evidence>
<feature type="region of interest" description="Disordered" evidence="1">
    <location>
        <begin position="410"/>
        <end position="458"/>
    </location>
</feature>
<dbReference type="AlphaFoldDB" id="A0A4U5JIU2"/>
<comment type="caution">
    <text evidence="4">The sequence shown here is derived from an EMBL/GenBank/DDBJ whole genome shotgun (WGS) entry which is preliminary data.</text>
</comment>
<feature type="transmembrane region" description="Helical" evidence="2">
    <location>
        <begin position="152"/>
        <end position="173"/>
    </location>
</feature>
<dbReference type="InterPro" id="IPR032030">
    <property type="entry name" value="YscD_cytoplasmic_dom"/>
</dbReference>
<feature type="domain" description="YscD cytoplasmic" evidence="3">
    <location>
        <begin position="32"/>
        <end position="121"/>
    </location>
</feature>
<sequence length="458" mass="47215">MAMARSPKSQKTQPQATEAAPAAAPAAGYTLRILSGLHIGASRALAEKEMVLVGSGEDCDIVLSDPGVAPHHALIGLLGGAFSVRALDAPLRIGGQPLHPGDPAELGVLQRIELGQAALAVGALDDPSWSSLLPAFDGARTAPAPKPYMRKLPAVAAFAVLSLMSVAILAAVVPKHEVAPKPQDSLARLIPEFGIVDGRATVDPNGIAVLSGTVKDAATRDRIQQRLRDENLSASLDLRTGEDIANDVGEVLRAQGFTTRTRWLGRGDVEVSGNFDDGGALERAVKSRAMIEVAGVRRIIPRNYQPIDPFQAVVQKTAKDIEAERLAGVAIVSVVRGKEPHVLGSDGTKFAIGAKLPDGSTLIGIGPEYATALDKAGQLQRVQLAPPPDAEDAPAEAASAATKVAVGVEAKPAPAAAAKTASNASAPAPAASAAAPSKPNEPKPQTVAKAKPLPEQRM</sequence>
<keyword evidence="2" id="KW-0472">Membrane</keyword>
<evidence type="ECO:0000313" key="4">
    <source>
        <dbReference type="EMBL" id="TKR29274.1"/>
    </source>
</evidence>
<accession>A0A4U5JIU2</accession>
<keyword evidence="2" id="KW-1133">Transmembrane helix</keyword>
<dbReference type="CDD" id="cd00060">
    <property type="entry name" value="FHA"/>
    <property type="match status" value="1"/>
</dbReference>
<dbReference type="Pfam" id="PF16697">
    <property type="entry name" value="Yop-YscD_cpl"/>
    <property type="match status" value="1"/>
</dbReference>
<dbReference type="Proteomes" id="UP000308707">
    <property type="component" value="Unassembled WGS sequence"/>
</dbReference>
<evidence type="ECO:0000256" key="1">
    <source>
        <dbReference type="SAM" id="MobiDB-lite"/>
    </source>
</evidence>
<dbReference type="EMBL" id="SZUA01000003">
    <property type="protein sequence ID" value="TKR29274.1"/>
    <property type="molecule type" value="Genomic_DNA"/>
</dbReference>
<gene>
    <name evidence="4" type="ORF">FCE95_14010</name>
</gene>
<name>A0A4U5JIU2_9GAMM</name>
<evidence type="ECO:0000259" key="3">
    <source>
        <dbReference type="Pfam" id="PF16697"/>
    </source>
</evidence>
<proteinExistence type="predicted"/>
<keyword evidence="5" id="KW-1185">Reference proteome</keyword>
<protein>
    <submittedName>
        <fullName evidence="4">FHA domain-containing protein</fullName>
    </submittedName>
</protein>
<evidence type="ECO:0000313" key="5">
    <source>
        <dbReference type="Proteomes" id="UP000308707"/>
    </source>
</evidence>
<dbReference type="OrthoDB" id="9806163at2"/>
<keyword evidence="2" id="KW-0812">Transmembrane</keyword>